<proteinExistence type="predicted"/>
<evidence type="ECO:0000256" key="2">
    <source>
        <dbReference type="ARBA" id="ARBA00022475"/>
    </source>
</evidence>
<keyword evidence="9" id="KW-0378">Hydrolase</keyword>
<keyword evidence="5 6" id="KW-0472">Membrane</keyword>
<dbReference type="PANTHER" id="PTHR43738:SF3">
    <property type="entry name" value="ABC TRANSPORTER PERMEASE"/>
    <property type="match status" value="1"/>
</dbReference>
<evidence type="ECO:0000259" key="8">
    <source>
        <dbReference type="Pfam" id="PF12704"/>
    </source>
</evidence>
<keyword evidence="4 6" id="KW-1133">Transmembrane helix</keyword>
<dbReference type="Pfam" id="PF02687">
    <property type="entry name" value="FtsX"/>
    <property type="match status" value="1"/>
</dbReference>
<feature type="transmembrane region" description="Helical" evidence="6">
    <location>
        <begin position="314"/>
        <end position="340"/>
    </location>
</feature>
<dbReference type="GO" id="GO:0005524">
    <property type="term" value="F:ATP binding"/>
    <property type="evidence" value="ECO:0007669"/>
    <property type="project" value="UniProtKB-KW"/>
</dbReference>
<dbReference type="KEGG" id="snep:Enr13x_08440"/>
<name>A0A518HJH7_9BACT</name>
<dbReference type="PANTHER" id="PTHR43738">
    <property type="entry name" value="ABC TRANSPORTER, MEMBRANE PROTEIN"/>
    <property type="match status" value="1"/>
</dbReference>
<feature type="domain" description="ABC3 transporter permease C-terminal" evidence="7">
    <location>
        <begin position="277"/>
        <end position="388"/>
    </location>
</feature>
<keyword evidence="9" id="KW-0067">ATP-binding</keyword>
<keyword evidence="9" id="KW-0547">Nucleotide-binding</keyword>
<organism evidence="9 10">
    <name type="scientific">Stieleria neptunia</name>
    <dbReference type="NCBI Taxonomy" id="2527979"/>
    <lineage>
        <taxon>Bacteria</taxon>
        <taxon>Pseudomonadati</taxon>
        <taxon>Planctomycetota</taxon>
        <taxon>Planctomycetia</taxon>
        <taxon>Pirellulales</taxon>
        <taxon>Pirellulaceae</taxon>
        <taxon>Stieleria</taxon>
    </lineage>
</organism>
<reference evidence="9 10" key="1">
    <citation type="submission" date="2019-03" db="EMBL/GenBank/DDBJ databases">
        <title>Deep-cultivation of Planctomycetes and their phenomic and genomic characterization uncovers novel biology.</title>
        <authorList>
            <person name="Wiegand S."/>
            <person name="Jogler M."/>
            <person name="Boedeker C."/>
            <person name="Pinto D."/>
            <person name="Vollmers J."/>
            <person name="Rivas-Marin E."/>
            <person name="Kohn T."/>
            <person name="Peeters S.H."/>
            <person name="Heuer A."/>
            <person name="Rast P."/>
            <person name="Oberbeckmann S."/>
            <person name="Bunk B."/>
            <person name="Jeske O."/>
            <person name="Meyerdierks A."/>
            <person name="Storesund J.E."/>
            <person name="Kallscheuer N."/>
            <person name="Luecker S."/>
            <person name="Lage O.M."/>
            <person name="Pohl T."/>
            <person name="Merkel B.J."/>
            <person name="Hornburger P."/>
            <person name="Mueller R.-W."/>
            <person name="Bruemmer F."/>
            <person name="Labrenz M."/>
            <person name="Spormann A.M."/>
            <person name="Op den Camp H."/>
            <person name="Overmann J."/>
            <person name="Amann R."/>
            <person name="Jetten M.S.M."/>
            <person name="Mascher T."/>
            <person name="Medema M.H."/>
            <person name="Devos D.P."/>
            <person name="Kaster A.-K."/>
            <person name="Ovreas L."/>
            <person name="Rohde M."/>
            <person name="Galperin M.Y."/>
            <person name="Jogler C."/>
        </authorList>
    </citation>
    <scope>NUCLEOTIDE SEQUENCE [LARGE SCALE GENOMIC DNA]</scope>
    <source>
        <strain evidence="9 10">Enr13</strain>
    </source>
</reference>
<dbReference type="Proteomes" id="UP000319004">
    <property type="component" value="Chromosome"/>
</dbReference>
<accession>A0A518HJH7</accession>
<keyword evidence="2" id="KW-1003">Cell membrane</keyword>
<dbReference type="GO" id="GO:0005886">
    <property type="term" value="C:plasma membrane"/>
    <property type="evidence" value="ECO:0007669"/>
    <property type="project" value="UniProtKB-SubCell"/>
</dbReference>
<feature type="transmembrane region" description="Helical" evidence="6">
    <location>
        <begin position="272"/>
        <end position="293"/>
    </location>
</feature>
<dbReference type="AlphaFoldDB" id="A0A518HJH7"/>
<evidence type="ECO:0000256" key="3">
    <source>
        <dbReference type="ARBA" id="ARBA00022692"/>
    </source>
</evidence>
<evidence type="ECO:0000256" key="6">
    <source>
        <dbReference type="SAM" id="Phobius"/>
    </source>
</evidence>
<dbReference type="EC" id="3.6.3.-" evidence="9"/>
<dbReference type="Pfam" id="PF12704">
    <property type="entry name" value="MacB_PCD"/>
    <property type="match status" value="1"/>
</dbReference>
<dbReference type="EMBL" id="CP037423">
    <property type="protein sequence ID" value="QDV41006.1"/>
    <property type="molecule type" value="Genomic_DNA"/>
</dbReference>
<protein>
    <submittedName>
        <fullName evidence="9">Macrolide export ATP-binding/permease protein MacB</fullName>
        <ecNumber evidence="9">3.6.3.-</ecNumber>
    </submittedName>
</protein>
<feature type="transmembrane region" description="Helical" evidence="6">
    <location>
        <begin position="37"/>
        <end position="56"/>
    </location>
</feature>
<evidence type="ECO:0000256" key="4">
    <source>
        <dbReference type="ARBA" id="ARBA00022989"/>
    </source>
</evidence>
<evidence type="ECO:0000259" key="7">
    <source>
        <dbReference type="Pfam" id="PF02687"/>
    </source>
</evidence>
<comment type="subcellular location">
    <subcellularLocation>
        <location evidence="1">Cell membrane</location>
        <topology evidence="1">Multi-pass membrane protein</topology>
    </subcellularLocation>
</comment>
<keyword evidence="3 6" id="KW-0812">Transmembrane</keyword>
<keyword evidence="10" id="KW-1185">Reference proteome</keyword>
<evidence type="ECO:0000256" key="1">
    <source>
        <dbReference type="ARBA" id="ARBA00004651"/>
    </source>
</evidence>
<evidence type="ECO:0000313" key="9">
    <source>
        <dbReference type="EMBL" id="QDV41006.1"/>
    </source>
</evidence>
<feature type="transmembrane region" description="Helical" evidence="6">
    <location>
        <begin position="360"/>
        <end position="380"/>
    </location>
</feature>
<dbReference type="InterPro" id="IPR003838">
    <property type="entry name" value="ABC3_permease_C"/>
</dbReference>
<feature type="domain" description="MacB-like periplasmic core" evidence="8">
    <location>
        <begin position="36"/>
        <end position="238"/>
    </location>
</feature>
<dbReference type="InterPro" id="IPR025857">
    <property type="entry name" value="MacB_PCD"/>
</dbReference>
<evidence type="ECO:0000256" key="5">
    <source>
        <dbReference type="ARBA" id="ARBA00023136"/>
    </source>
</evidence>
<gene>
    <name evidence="9" type="primary">macB_1</name>
    <name evidence="9" type="ORF">Enr13x_08440</name>
</gene>
<sequence>MPGRIRAVIVSLPFQSRESTMTTYVLKTLWRHRTRTLLTVTGAAVAMFVFCFVGSVQEGLHRLTTGADADRSLIVFQESRFCPTSSRLPEDYSRKIKDVPGVREVMPIQVWTNNCRASLDIVVFNGADPEQIRRTRPLKLTSGDWQTFSSQRDAAIVGRNVAKRRGLKTGDQFSIGEISVRVTGIFESSVPSEENLIYTSLAFLQYTRGLDAAGLVTQHEVRLTEDADPDRVASEIDAELRSGPVATRTRRKGAFQASTLSDLVDLIGFAHWLGYACVGLVLSLVATTTVMSVQDRIKEYAVLQTIGVRPLRAMRLVLAESTILCVVGGISGTLLALAALEIGGFAIGAEGATISFQPSLALAITGTLVSVVVGLAAGIAPAVQAASVPIVNALRQA</sequence>
<evidence type="ECO:0000313" key="10">
    <source>
        <dbReference type="Proteomes" id="UP000319004"/>
    </source>
</evidence>
<dbReference type="InterPro" id="IPR051125">
    <property type="entry name" value="ABC-4/HrtB_transporter"/>
</dbReference>
<dbReference type="GO" id="GO:0016787">
    <property type="term" value="F:hydrolase activity"/>
    <property type="evidence" value="ECO:0007669"/>
    <property type="project" value="UniProtKB-KW"/>
</dbReference>